<organism evidence="1 2">
    <name type="scientific">Portunus trituberculatus</name>
    <name type="common">Swimming crab</name>
    <name type="synonym">Neptunus trituberculatus</name>
    <dbReference type="NCBI Taxonomy" id="210409"/>
    <lineage>
        <taxon>Eukaryota</taxon>
        <taxon>Metazoa</taxon>
        <taxon>Ecdysozoa</taxon>
        <taxon>Arthropoda</taxon>
        <taxon>Crustacea</taxon>
        <taxon>Multicrustacea</taxon>
        <taxon>Malacostraca</taxon>
        <taxon>Eumalacostraca</taxon>
        <taxon>Eucarida</taxon>
        <taxon>Decapoda</taxon>
        <taxon>Pleocyemata</taxon>
        <taxon>Brachyura</taxon>
        <taxon>Eubrachyura</taxon>
        <taxon>Portunoidea</taxon>
        <taxon>Portunidae</taxon>
        <taxon>Portuninae</taxon>
        <taxon>Portunus</taxon>
    </lineage>
</organism>
<sequence>MRFSSFKTVQLEQSVLEAQCKTSCTCPTTFPFNRNFDQYSSTTYTTAASWPTGNVITSYTLHLSFLLFME</sequence>
<dbReference type="AlphaFoldDB" id="A0A5B7F8J9"/>
<evidence type="ECO:0000313" key="2">
    <source>
        <dbReference type="Proteomes" id="UP000324222"/>
    </source>
</evidence>
<dbReference type="EMBL" id="VSRR010005854">
    <property type="protein sequence ID" value="MPC43491.1"/>
    <property type="molecule type" value="Genomic_DNA"/>
</dbReference>
<dbReference type="Proteomes" id="UP000324222">
    <property type="component" value="Unassembled WGS sequence"/>
</dbReference>
<keyword evidence="2" id="KW-1185">Reference proteome</keyword>
<evidence type="ECO:0000313" key="1">
    <source>
        <dbReference type="EMBL" id="MPC43491.1"/>
    </source>
</evidence>
<name>A0A5B7F8J9_PORTR</name>
<protein>
    <submittedName>
        <fullName evidence="1">Uncharacterized protein</fullName>
    </submittedName>
</protein>
<accession>A0A5B7F8J9</accession>
<reference evidence="1 2" key="1">
    <citation type="submission" date="2019-05" db="EMBL/GenBank/DDBJ databases">
        <title>Another draft genome of Portunus trituberculatus and its Hox gene families provides insights of decapod evolution.</title>
        <authorList>
            <person name="Jeong J.-H."/>
            <person name="Song I."/>
            <person name="Kim S."/>
            <person name="Choi T."/>
            <person name="Kim D."/>
            <person name="Ryu S."/>
            <person name="Kim W."/>
        </authorList>
    </citation>
    <scope>NUCLEOTIDE SEQUENCE [LARGE SCALE GENOMIC DNA]</scope>
    <source>
        <tissue evidence="1">Muscle</tissue>
    </source>
</reference>
<comment type="caution">
    <text evidence="1">The sequence shown here is derived from an EMBL/GenBank/DDBJ whole genome shotgun (WGS) entry which is preliminary data.</text>
</comment>
<proteinExistence type="predicted"/>
<gene>
    <name evidence="1" type="ORF">E2C01_037140</name>
</gene>